<organism evidence="3 4">
    <name type="scientific">Exophiala mesophila</name>
    <name type="common">Black yeast-like fungus</name>
    <dbReference type="NCBI Taxonomy" id="212818"/>
    <lineage>
        <taxon>Eukaryota</taxon>
        <taxon>Fungi</taxon>
        <taxon>Dikarya</taxon>
        <taxon>Ascomycota</taxon>
        <taxon>Pezizomycotina</taxon>
        <taxon>Eurotiomycetes</taxon>
        <taxon>Chaetothyriomycetidae</taxon>
        <taxon>Chaetothyriales</taxon>
        <taxon>Herpotrichiellaceae</taxon>
        <taxon>Exophiala</taxon>
    </lineage>
</organism>
<feature type="domain" description="Hemerythrin-like" evidence="2">
    <location>
        <begin position="114"/>
        <end position="231"/>
    </location>
</feature>
<sequence>MPSDSHTRSRSRSPSPTHARYSHLLYLSEAERSSYQTNVQRSASSSSRSVRSTHSANSSVKSHSSNSTHKTSVKSILSPRFADDHYPLITTIHPENIPASVPKSHAALWCARRMADIHNTIIRALNSSWNHAASVEPAQVEAFLHFNRLIFTTLDHHHKVEDDYMFPAYEKLLNRPGAMESNVKGHESFAEGLSIFHRYITITKPDEFNGTTFRHIIESFAPDLIQHLHDEIPTLASLHVLKSEDLMKIWKEAEHIATKDGDLYTDLPWTLTCQDKSFVIDGETSSFPDVPWLIEAVVRNWHARRYADVWKFSPSDLHGQRRLMVGS</sequence>
<gene>
    <name evidence="3" type="ORF">B0A52_00172</name>
</gene>
<dbReference type="InterPro" id="IPR053206">
    <property type="entry name" value="Dimeric_xanthone_biosynth"/>
</dbReference>
<dbReference type="OrthoDB" id="58416at2759"/>
<reference evidence="3 4" key="1">
    <citation type="submission" date="2017-03" db="EMBL/GenBank/DDBJ databases">
        <title>Genomes of endolithic fungi from Antarctica.</title>
        <authorList>
            <person name="Coleine C."/>
            <person name="Masonjones S."/>
            <person name="Stajich J.E."/>
        </authorList>
    </citation>
    <scope>NUCLEOTIDE SEQUENCE [LARGE SCALE GENOMIC DNA]</scope>
    <source>
        <strain evidence="3 4">CCFEE 6314</strain>
    </source>
</reference>
<dbReference type="Pfam" id="PF01814">
    <property type="entry name" value="Hemerythrin"/>
    <property type="match status" value="1"/>
</dbReference>
<protein>
    <recommendedName>
        <fullName evidence="2">Hemerythrin-like domain-containing protein</fullName>
    </recommendedName>
</protein>
<evidence type="ECO:0000256" key="1">
    <source>
        <dbReference type="SAM" id="MobiDB-lite"/>
    </source>
</evidence>
<name>A0A438NJA2_EXOME</name>
<feature type="region of interest" description="Disordered" evidence="1">
    <location>
        <begin position="1"/>
        <end position="73"/>
    </location>
</feature>
<evidence type="ECO:0000313" key="3">
    <source>
        <dbReference type="EMBL" id="RVX75816.1"/>
    </source>
</evidence>
<accession>A0A438NJA2</accession>
<dbReference type="InterPro" id="IPR012312">
    <property type="entry name" value="Hemerythrin-like"/>
</dbReference>
<dbReference type="EMBL" id="NAJM01000001">
    <property type="protein sequence ID" value="RVX75816.1"/>
    <property type="molecule type" value="Genomic_DNA"/>
</dbReference>
<dbReference type="PANTHER" id="PTHR38048:SF2">
    <property type="entry name" value="HEMERYTHRIN-LIKE DOMAIN-CONTAINING PROTEIN"/>
    <property type="match status" value="1"/>
</dbReference>
<comment type="caution">
    <text evidence="3">The sequence shown here is derived from an EMBL/GenBank/DDBJ whole genome shotgun (WGS) entry which is preliminary data.</text>
</comment>
<dbReference type="AlphaFoldDB" id="A0A438NJA2"/>
<dbReference type="Proteomes" id="UP000288859">
    <property type="component" value="Unassembled WGS sequence"/>
</dbReference>
<feature type="compositionally biased region" description="Low complexity" evidence="1">
    <location>
        <begin position="36"/>
        <end position="73"/>
    </location>
</feature>
<proteinExistence type="predicted"/>
<dbReference type="VEuPathDB" id="FungiDB:PV10_01798"/>
<dbReference type="Gene3D" id="1.20.120.520">
    <property type="entry name" value="nmb1532 protein domain like"/>
    <property type="match status" value="1"/>
</dbReference>
<dbReference type="PANTHER" id="PTHR38048">
    <property type="entry name" value="EXPRESSED PROTEIN"/>
    <property type="match status" value="1"/>
</dbReference>
<evidence type="ECO:0000259" key="2">
    <source>
        <dbReference type="Pfam" id="PF01814"/>
    </source>
</evidence>
<evidence type="ECO:0000313" key="4">
    <source>
        <dbReference type="Proteomes" id="UP000288859"/>
    </source>
</evidence>